<dbReference type="Proteomes" id="UP001224083">
    <property type="component" value="Unassembled WGS sequence"/>
</dbReference>
<evidence type="ECO:0008006" key="3">
    <source>
        <dbReference type="Google" id="ProtNLM"/>
    </source>
</evidence>
<dbReference type="EMBL" id="JAQAHH010000009">
    <property type="protein sequence ID" value="MDP9501281.1"/>
    <property type="molecule type" value="Genomic_DNA"/>
</dbReference>
<sequence length="179" mass="20763">MQTLIIIRGHSGSGKSTFAQQKIAEFKARYLESVIFHIENDHFLIENGEYHWTIERFQQAKQRAQQKLVEAFAYCAEYPLQHVCIVVSNVGGNANEIERLKAQAKQTGLETVVYRLQNFFPNTHHVEPQLVYEMYLSLNANPVQDEILLAPIQPMTEAIRNDIETLQALKRKNRYTKKM</sequence>
<gene>
    <name evidence="1" type="ORF">O7M46_09960</name>
</gene>
<proteinExistence type="predicted"/>
<evidence type="ECO:0000313" key="2">
    <source>
        <dbReference type="Proteomes" id="UP001224083"/>
    </source>
</evidence>
<dbReference type="SUPFAM" id="SSF52540">
    <property type="entry name" value="P-loop containing nucleoside triphosphate hydrolases"/>
    <property type="match status" value="1"/>
</dbReference>
<evidence type="ECO:0000313" key="1">
    <source>
        <dbReference type="EMBL" id="MDP9501281.1"/>
    </source>
</evidence>
<protein>
    <recommendedName>
        <fullName evidence="3">UDP-N-acetylglucosamine kinase</fullName>
    </recommendedName>
</protein>
<reference evidence="1 2" key="1">
    <citation type="submission" date="2022-12" db="EMBL/GenBank/DDBJ databases">
        <title>Genome sequence of Pasteurellaceae Bisgaard Taxon 45.</title>
        <authorList>
            <person name="Foggin C."/>
            <person name="Rosen L.E."/>
            <person name="Henton M."/>
            <person name="Buys A."/>
            <person name="Floyd T."/>
            <person name="Turner A.D."/>
            <person name="Tarbin J."/>
            <person name="Lloyd A.S."/>
            <person name="Chaitezvi C."/>
            <person name="Ellis R.J."/>
            <person name="Roberts H.C."/>
            <person name="Dastjerdi A."/>
            <person name="Nunez A."/>
            <person name="Van Vliet A.H."/>
            <person name="Steinbach F."/>
        </authorList>
    </citation>
    <scope>NUCLEOTIDE SEQUENCE [LARGE SCALE GENOMIC DNA]</scope>
    <source>
        <strain evidence="1 2">VF20HR</strain>
    </source>
</reference>
<accession>A0ABT9KJH3</accession>
<organism evidence="1 2">
    <name type="scientific">Bisgaard Taxon 45</name>
    <dbReference type="NCBI Taxonomy" id="304289"/>
    <lineage>
        <taxon>Bacteria</taxon>
        <taxon>Pseudomonadati</taxon>
        <taxon>Pseudomonadota</taxon>
        <taxon>Gammaproteobacteria</taxon>
        <taxon>Pasteurellales</taxon>
        <taxon>Pasteurellaceae</taxon>
    </lineage>
</organism>
<dbReference type="Gene3D" id="3.40.50.300">
    <property type="entry name" value="P-loop containing nucleotide triphosphate hydrolases"/>
    <property type="match status" value="1"/>
</dbReference>
<dbReference type="InterPro" id="IPR027417">
    <property type="entry name" value="P-loop_NTPase"/>
</dbReference>
<keyword evidence="2" id="KW-1185">Reference proteome</keyword>
<name>A0ABT9KJH3_9PAST</name>
<comment type="caution">
    <text evidence="1">The sequence shown here is derived from an EMBL/GenBank/DDBJ whole genome shotgun (WGS) entry which is preliminary data.</text>
</comment>